<accession>A0ACB8WQV1</accession>
<feature type="non-terminal residue" evidence="1">
    <location>
        <position position="1"/>
    </location>
</feature>
<comment type="caution">
    <text evidence="1">The sequence shown here is derived from an EMBL/GenBank/DDBJ whole genome shotgun (WGS) entry which is preliminary data.</text>
</comment>
<gene>
    <name evidence="1" type="ORF">L3Q82_026040</name>
</gene>
<name>A0ACB8WQV1_9TELE</name>
<keyword evidence="2" id="KW-1185">Reference proteome</keyword>
<dbReference type="Proteomes" id="UP000831701">
    <property type="component" value="Chromosome 8"/>
</dbReference>
<evidence type="ECO:0000313" key="2">
    <source>
        <dbReference type="Proteomes" id="UP000831701"/>
    </source>
</evidence>
<organism evidence="1 2">
    <name type="scientific">Scortum barcoo</name>
    <name type="common">barcoo grunter</name>
    <dbReference type="NCBI Taxonomy" id="214431"/>
    <lineage>
        <taxon>Eukaryota</taxon>
        <taxon>Metazoa</taxon>
        <taxon>Chordata</taxon>
        <taxon>Craniata</taxon>
        <taxon>Vertebrata</taxon>
        <taxon>Euteleostomi</taxon>
        <taxon>Actinopterygii</taxon>
        <taxon>Neopterygii</taxon>
        <taxon>Teleostei</taxon>
        <taxon>Neoteleostei</taxon>
        <taxon>Acanthomorphata</taxon>
        <taxon>Eupercaria</taxon>
        <taxon>Centrarchiformes</taxon>
        <taxon>Terapontoidei</taxon>
        <taxon>Terapontidae</taxon>
        <taxon>Scortum</taxon>
    </lineage>
</organism>
<reference evidence="1" key="1">
    <citation type="submission" date="2022-04" db="EMBL/GenBank/DDBJ databases">
        <title>Jade perch genome.</title>
        <authorList>
            <person name="Chao B."/>
        </authorList>
    </citation>
    <scope>NUCLEOTIDE SEQUENCE</scope>
    <source>
        <strain evidence="1">CB-2022</strain>
    </source>
</reference>
<dbReference type="EMBL" id="CM041538">
    <property type="protein sequence ID" value="KAI3369068.1"/>
    <property type="molecule type" value="Genomic_DNA"/>
</dbReference>
<sequence length="902" mass="98420">TSVAESSVLINSIKTDMELGSAVCAVRSKRVLVGDEVRPAVILIKDGKIHQILSDGEFSEDVTCEVLDVGDSVVMPGIVDCHVHVNEPGRTSWEGFWTATRAAAAGGVTTIVDMPLNSIPPTTTLGNFHEKLREATEKCFVDTAFWGGVIPGNQLELRPMIQAGVAGFKCFLIHSGVEEFPHMTDCDLHAAMKQLQGTGSVLLFHAEREVQITEENGDPSQYSTFLQSRPDVMEVEAIRTVTELCLQYRVRCHIVHLSSAKPLKLIQEARQAGAPLTVETTHHYLSLCAENIPAGATQFKCCPPIRGSINQEQLWSALKAGHIDMVVSDHSPCTPELKKLESGDFNQAWGGISSLQFGLPLFWSSASKRGFQLPDVVRLLSQKTAQLCGLDHQKGNLALGYDADLVIWDPEREFEIKEANVYHKNKLTPYLGITLRGVVCATVVRGQLVYRGGSFCPEPLGKHLLIPPEEKSSPAVKHNNNKLGVCSAEALLHLLPKIFGGFCFTRHAAGNMSTISVPKPKCLQKPLVVPHRYMFGPGPSNVPARILEAGANPVIGHMHPEIFEIMGDIKSGIQYMFQTQNNMTLAVSGTGHTAMECAIFNAVEPGESVLAAVNGIWGERAAEIAERIGARVNTIVAPPGGFFTNAEIEQALSKYRPVVFFLAHGESSTGVLHPLDGIGQLCHKYNCLLLVDSVASIGGAPLCMDQQEIDILYTGSQKVLNAPPGTAPISFSERACQKIFNRKTKPMSFFLDLSWLANYWGCDGKPARVYHHTGPVTAFYSLRESLAVLVEEGLENSWERHQKVAEYFHTGLENMGLKLFVKEKKARLPTVTTIVAPNGYDWKEITTYIMKTHNLEISGGLGPSVGLVLRVGLMGCNSSKDSVDMVLAALKDALKHCHKSKV</sequence>
<evidence type="ECO:0000313" key="1">
    <source>
        <dbReference type="EMBL" id="KAI3369068.1"/>
    </source>
</evidence>
<proteinExistence type="predicted"/>
<protein>
    <submittedName>
        <fullName evidence="1">Uncharacterized protein</fullName>
    </submittedName>
</protein>